<protein>
    <submittedName>
        <fullName evidence="1">Uncharacterized protein</fullName>
    </submittedName>
</protein>
<keyword evidence="2" id="KW-1185">Reference proteome</keyword>
<organism evidence="1 2">
    <name type="scientific">Metapseudomonas resinovorans</name>
    <name type="common">Pseudomonas resinovorans</name>
    <dbReference type="NCBI Taxonomy" id="53412"/>
    <lineage>
        <taxon>Bacteria</taxon>
        <taxon>Pseudomonadati</taxon>
        <taxon>Pseudomonadota</taxon>
        <taxon>Gammaproteobacteria</taxon>
        <taxon>Pseudomonadales</taxon>
        <taxon>Pseudomonadaceae</taxon>
        <taxon>Metapseudomonas</taxon>
    </lineage>
</organism>
<evidence type="ECO:0000313" key="2">
    <source>
        <dbReference type="Proteomes" id="UP001211689"/>
    </source>
</evidence>
<gene>
    <name evidence="1" type="ORF">NNO07_27585</name>
</gene>
<sequence length="59" mass="5995">LDAGSVLSLRGGGQHIVLNPDGIFSSVIIEQGGAPIIPAIEGLLEEAAAAPEAFHLFSQ</sequence>
<name>A0ABT4YDJ8_METRE</name>
<dbReference type="EMBL" id="JANEWF010000071">
    <property type="protein sequence ID" value="MDA8486838.1"/>
    <property type="molecule type" value="Genomic_DNA"/>
</dbReference>
<reference evidence="1 2" key="1">
    <citation type="submission" date="2022-07" db="EMBL/GenBank/DDBJ databases">
        <title>Genome Analysis of Selected Gammaproteobacteria from Nigerian Food snails.</title>
        <authorList>
            <person name="Okafor A.C."/>
        </authorList>
    </citation>
    <scope>NUCLEOTIDE SEQUENCE [LARGE SCALE GENOMIC DNA]</scope>
    <source>
        <strain evidence="1 2">Awg 2</strain>
    </source>
</reference>
<accession>A0ABT4YDJ8</accession>
<evidence type="ECO:0000313" key="1">
    <source>
        <dbReference type="EMBL" id="MDA8486838.1"/>
    </source>
</evidence>
<feature type="non-terminal residue" evidence="1">
    <location>
        <position position="1"/>
    </location>
</feature>
<comment type="caution">
    <text evidence="1">The sequence shown here is derived from an EMBL/GenBank/DDBJ whole genome shotgun (WGS) entry which is preliminary data.</text>
</comment>
<dbReference type="RefSeq" id="WP_271472607.1">
    <property type="nucleotide sequence ID" value="NZ_JANEWF010000071.1"/>
</dbReference>
<proteinExistence type="predicted"/>
<dbReference type="Proteomes" id="UP001211689">
    <property type="component" value="Unassembled WGS sequence"/>
</dbReference>